<evidence type="ECO:0000256" key="6">
    <source>
        <dbReference type="ARBA" id="ARBA00022917"/>
    </source>
</evidence>
<evidence type="ECO:0000313" key="12">
    <source>
        <dbReference type="EMBL" id="AIT05167.1"/>
    </source>
</evidence>
<dbReference type="InterPro" id="IPR002305">
    <property type="entry name" value="aa-tRNA-synth_Ic"/>
</dbReference>
<keyword evidence="3 9" id="KW-0547">Nucleotide-binding</keyword>
<dbReference type="GO" id="GO:0006437">
    <property type="term" value="P:tyrosyl-tRNA aminoacylation"/>
    <property type="evidence" value="ECO:0007669"/>
    <property type="project" value="UniProtKB-UniRule"/>
</dbReference>
<comment type="function">
    <text evidence="9">Catalyzes the attachment of tyrosine to tRNA(Tyr) in a two-step reaction: tyrosine is first activated by ATP to form Tyr-AMP and then transferred to the acceptor end of tRNA(Tyr).</text>
</comment>
<evidence type="ECO:0000256" key="9">
    <source>
        <dbReference type="HAMAP-Rule" id="MF_02006"/>
    </source>
</evidence>
<evidence type="ECO:0000256" key="3">
    <source>
        <dbReference type="ARBA" id="ARBA00022741"/>
    </source>
</evidence>
<dbReference type="AlphaFoldDB" id="A0A097EC70"/>
<dbReference type="FunFam" id="3.40.50.620:FF:000008">
    <property type="entry name" value="Tyrosine--tRNA ligase"/>
    <property type="match status" value="1"/>
</dbReference>
<comment type="subunit">
    <text evidence="9">Homodimer.</text>
</comment>
<dbReference type="InterPro" id="IPR024088">
    <property type="entry name" value="Tyr-tRNA-ligase_bac-type"/>
</dbReference>
<dbReference type="GO" id="GO:0004831">
    <property type="term" value="F:tyrosine-tRNA ligase activity"/>
    <property type="evidence" value="ECO:0007669"/>
    <property type="project" value="UniProtKB-UniRule"/>
</dbReference>
<evidence type="ECO:0000256" key="10">
    <source>
        <dbReference type="PROSITE-ProRule" id="PRU00182"/>
    </source>
</evidence>
<dbReference type="eggNOG" id="COG0162">
    <property type="taxonomic scope" value="Bacteria"/>
</dbReference>
<dbReference type="Pfam" id="PF22421">
    <property type="entry name" value="SYY_C-terminal"/>
    <property type="match status" value="1"/>
</dbReference>
<feature type="binding site" evidence="9">
    <location>
        <position position="179"/>
    </location>
    <ligand>
        <name>L-tyrosine</name>
        <dbReference type="ChEBI" id="CHEBI:58315"/>
    </ligand>
</feature>
<keyword evidence="2 9" id="KW-0436">Ligase</keyword>
<dbReference type="Gene3D" id="1.10.240.10">
    <property type="entry name" value="Tyrosyl-Transfer RNA Synthetase"/>
    <property type="match status" value="1"/>
</dbReference>
<evidence type="ECO:0000256" key="1">
    <source>
        <dbReference type="ARBA" id="ARBA00022490"/>
    </source>
</evidence>
<dbReference type="InterPro" id="IPR036986">
    <property type="entry name" value="S4_RNA-bd_sf"/>
</dbReference>
<proteinExistence type="inferred from homology"/>
<evidence type="ECO:0000256" key="5">
    <source>
        <dbReference type="ARBA" id="ARBA00022884"/>
    </source>
</evidence>
<dbReference type="InterPro" id="IPR024107">
    <property type="entry name" value="Tyr-tRNA-ligase_bac_1"/>
</dbReference>
<keyword evidence="7 9" id="KW-0030">Aminoacyl-tRNA synthetase</keyword>
<organism evidence="12 13">
    <name type="scientific">Sphingomonas taxi</name>
    <dbReference type="NCBI Taxonomy" id="1549858"/>
    <lineage>
        <taxon>Bacteria</taxon>
        <taxon>Pseudomonadati</taxon>
        <taxon>Pseudomonadota</taxon>
        <taxon>Alphaproteobacteria</taxon>
        <taxon>Sphingomonadales</taxon>
        <taxon>Sphingomonadaceae</taxon>
        <taxon>Sphingomonas</taxon>
    </lineage>
</organism>
<dbReference type="PANTHER" id="PTHR11766">
    <property type="entry name" value="TYROSYL-TRNA SYNTHETASE"/>
    <property type="match status" value="1"/>
</dbReference>
<sequence length="409" mass="44619">MTYQSDLLSTLASRGYIHQLTDAAALDALATKTVVPGYIGFDPTAPSLHVGSLVQIMLLRRLQQTGHKPIVLMGGGTGKIGDPSFKDEARKLLGEDGIKANVASIKRIFERFLTFGDGPTDAVMVDNAEWLDRLEYIPFLRDVGQHFSVNRMLSFDSVKLRLDREQSLSFLEFNYMILQAYDFLELSRRANCRLQMGGSDQWGNIVNGIELARRMDGTEVFGVTTPLITTADGGKMGKTMAGAVWLHEDQLPHFDYWQFWRNTDDRDVGRFLRLFTDLPLDEIARLEALPGAEINEAKKVLANEATAMCRGRAAAEQAAETARRTFEEGTSGDALPSVAVSGESIAVVDALVALGFAKSKGEARRLIAGGGARIDGEKVSDEAATIALGEAEVRVSAGKKLHGLLTPAR</sequence>
<dbReference type="GO" id="GO:0005524">
    <property type="term" value="F:ATP binding"/>
    <property type="evidence" value="ECO:0007669"/>
    <property type="project" value="UniProtKB-UniRule"/>
</dbReference>
<dbReference type="EMBL" id="CP009571">
    <property type="protein sequence ID" value="AIT05167.1"/>
    <property type="molecule type" value="Genomic_DNA"/>
</dbReference>
<evidence type="ECO:0000256" key="7">
    <source>
        <dbReference type="ARBA" id="ARBA00023146"/>
    </source>
</evidence>
<dbReference type="Gene3D" id="3.10.290.10">
    <property type="entry name" value="RNA-binding S4 domain"/>
    <property type="match status" value="1"/>
</dbReference>
<accession>A0A097EC70</accession>
<dbReference type="PROSITE" id="PS50889">
    <property type="entry name" value="S4"/>
    <property type="match status" value="1"/>
</dbReference>
<gene>
    <name evidence="9" type="primary">tyrS</name>
    <name evidence="12" type="ORF">MC45_00540</name>
</gene>
<dbReference type="InterPro" id="IPR002307">
    <property type="entry name" value="Tyr-tRNA-ligase"/>
</dbReference>
<dbReference type="SUPFAM" id="SSF55174">
    <property type="entry name" value="Alpha-L RNA-binding motif"/>
    <property type="match status" value="1"/>
</dbReference>
<dbReference type="GO" id="GO:0003723">
    <property type="term" value="F:RNA binding"/>
    <property type="evidence" value="ECO:0007669"/>
    <property type="project" value="UniProtKB-KW"/>
</dbReference>
<evidence type="ECO:0000313" key="13">
    <source>
        <dbReference type="Proteomes" id="UP000033200"/>
    </source>
</evidence>
<dbReference type="RefSeq" id="WP_038658279.1">
    <property type="nucleotide sequence ID" value="NZ_CP009571.1"/>
</dbReference>
<dbReference type="EC" id="6.1.1.1" evidence="9"/>
<dbReference type="GO" id="GO:0005829">
    <property type="term" value="C:cytosol"/>
    <property type="evidence" value="ECO:0007669"/>
    <property type="project" value="TreeGrafter"/>
</dbReference>
<dbReference type="HAMAP" id="MF_02006">
    <property type="entry name" value="Tyr_tRNA_synth_type1"/>
    <property type="match status" value="1"/>
</dbReference>
<protein>
    <recommendedName>
        <fullName evidence="9">Tyrosine--tRNA ligase</fullName>
        <ecNumber evidence="9">6.1.1.1</ecNumber>
    </recommendedName>
    <alternativeName>
        <fullName evidence="9">Tyrosyl-tRNA synthetase</fullName>
        <shortName evidence="9">TyrRS</shortName>
    </alternativeName>
</protein>
<dbReference type="KEGG" id="stax:MC45_00540"/>
<keyword evidence="4 9" id="KW-0067">ATP-binding</keyword>
<dbReference type="STRING" id="1549858.MC45_00540"/>
<name>A0A097EC70_9SPHN</name>
<feature type="short sequence motif" description="'HIGH' region" evidence="9">
    <location>
        <begin position="43"/>
        <end position="52"/>
    </location>
</feature>
<dbReference type="NCBIfam" id="TIGR00234">
    <property type="entry name" value="tyrS"/>
    <property type="match status" value="1"/>
</dbReference>
<feature type="short sequence motif" description="'KMSKS' region" evidence="9">
    <location>
        <begin position="235"/>
        <end position="239"/>
    </location>
</feature>
<evidence type="ECO:0000256" key="2">
    <source>
        <dbReference type="ARBA" id="ARBA00022598"/>
    </source>
</evidence>
<feature type="domain" description="Tyrosine--tRNA ligase SYY-like C-terminal" evidence="11">
    <location>
        <begin position="333"/>
        <end position="386"/>
    </location>
</feature>
<evidence type="ECO:0000256" key="8">
    <source>
        <dbReference type="ARBA" id="ARBA00048248"/>
    </source>
</evidence>
<dbReference type="PRINTS" id="PR01040">
    <property type="entry name" value="TRNASYNTHTYR"/>
</dbReference>
<dbReference type="SUPFAM" id="SSF52374">
    <property type="entry name" value="Nucleotidylyl transferase"/>
    <property type="match status" value="1"/>
</dbReference>
<reference evidence="12 13" key="1">
    <citation type="submission" date="2014-09" db="EMBL/GenBank/DDBJ databases">
        <title>Using Illumina technology Improving SMRT sequencing Genome Assembly by RASTools.</title>
        <authorList>
            <person name="Zhou Y."/>
            <person name="Ma T."/>
            <person name="Liu T."/>
        </authorList>
    </citation>
    <scope>NUCLEOTIDE SEQUENCE [LARGE SCALE GENOMIC DNA]</scope>
    <source>
        <strain evidence="12 13">ATCC 55669</strain>
    </source>
</reference>
<evidence type="ECO:0000256" key="4">
    <source>
        <dbReference type="ARBA" id="ARBA00022840"/>
    </source>
</evidence>
<dbReference type="Gene3D" id="3.40.50.620">
    <property type="entry name" value="HUPs"/>
    <property type="match status" value="1"/>
</dbReference>
<feature type="binding site" evidence="9">
    <location>
        <position position="38"/>
    </location>
    <ligand>
        <name>L-tyrosine</name>
        <dbReference type="ChEBI" id="CHEBI:58315"/>
    </ligand>
</feature>
<keyword evidence="5 10" id="KW-0694">RNA-binding</keyword>
<dbReference type="HOGENOM" id="CLU_024003_0_3_5"/>
<dbReference type="InterPro" id="IPR014729">
    <property type="entry name" value="Rossmann-like_a/b/a_fold"/>
</dbReference>
<evidence type="ECO:0000259" key="11">
    <source>
        <dbReference type="Pfam" id="PF22421"/>
    </source>
</evidence>
<comment type="catalytic activity">
    <reaction evidence="8 9">
        <text>tRNA(Tyr) + L-tyrosine + ATP = L-tyrosyl-tRNA(Tyr) + AMP + diphosphate + H(+)</text>
        <dbReference type="Rhea" id="RHEA:10220"/>
        <dbReference type="Rhea" id="RHEA-COMP:9706"/>
        <dbReference type="Rhea" id="RHEA-COMP:9707"/>
        <dbReference type="ChEBI" id="CHEBI:15378"/>
        <dbReference type="ChEBI" id="CHEBI:30616"/>
        <dbReference type="ChEBI" id="CHEBI:33019"/>
        <dbReference type="ChEBI" id="CHEBI:58315"/>
        <dbReference type="ChEBI" id="CHEBI:78442"/>
        <dbReference type="ChEBI" id="CHEBI:78536"/>
        <dbReference type="ChEBI" id="CHEBI:456215"/>
        <dbReference type="EC" id="6.1.1.1"/>
    </reaction>
</comment>
<dbReference type="Pfam" id="PF00579">
    <property type="entry name" value="tRNA-synt_1b"/>
    <property type="match status" value="1"/>
</dbReference>
<keyword evidence="13" id="KW-1185">Reference proteome</keyword>
<feature type="binding site" evidence="9">
    <location>
        <position position="238"/>
    </location>
    <ligand>
        <name>ATP</name>
        <dbReference type="ChEBI" id="CHEBI:30616"/>
    </ligand>
</feature>
<comment type="similarity">
    <text evidence="9">Belongs to the class-I aminoacyl-tRNA synthetase family. TyrS type 1 subfamily.</text>
</comment>
<comment type="subcellular location">
    <subcellularLocation>
        <location evidence="9">Cytoplasm</location>
    </subcellularLocation>
</comment>
<dbReference type="PANTHER" id="PTHR11766:SF0">
    <property type="entry name" value="TYROSINE--TRNA LIGASE, MITOCHONDRIAL"/>
    <property type="match status" value="1"/>
</dbReference>
<feature type="binding site" evidence="9">
    <location>
        <position position="175"/>
    </location>
    <ligand>
        <name>L-tyrosine</name>
        <dbReference type="ChEBI" id="CHEBI:58315"/>
    </ligand>
</feature>
<dbReference type="CDD" id="cd00805">
    <property type="entry name" value="TyrRS_core"/>
    <property type="match status" value="1"/>
</dbReference>
<dbReference type="CDD" id="cd00165">
    <property type="entry name" value="S4"/>
    <property type="match status" value="1"/>
</dbReference>
<keyword evidence="6 9" id="KW-0648">Protein biosynthesis</keyword>
<dbReference type="Proteomes" id="UP000033200">
    <property type="component" value="Chromosome"/>
</dbReference>
<dbReference type="InterPro" id="IPR054608">
    <property type="entry name" value="SYY-like_C"/>
</dbReference>
<keyword evidence="1 9" id="KW-0963">Cytoplasm</keyword>